<protein>
    <submittedName>
        <fullName evidence="1">Uncharacterized protein</fullName>
    </submittedName>
</protein>
<sequence length="273" mass="31738">MKGIFKTCKVELKINDNKWSIAVTPIYTLDDLKKLYTTEKHNVFYAMYDVINHYIIGLVDINDEIIDNNYFRKTAIEYFNTVSDYILNDDGTVTNKIKSNQDKNDVSKSPFVYNRLVCGIHFATRFKSLVSNLSPADACMDDELEAMNNYADTLLRHQVLTATDKNEIEYLKRCGVYDKYNEPLLTTHDGYKLYSTNSVDTLYSCLKSQAFNGDQVLQYKPQYVLDNPKSNRLYFVEKDKCVEYMKLNKPTITLSELKELGLYDEYINKSMSK</sequence>
<organism evidence="1 2">
    <name type="scientific">Tenacibaculum phage PTm5</name>
    <dbReference type="NCBI Taxonomy" id="2547426"/>
    <lineage>
        <taxon>Viruses</taxon>
        <taxon>Duplodnaviria</taxon>
        <taxon>Heunggongvirae</taxon>
        <taxon>Uroviricota</taxon>
        <taxon>Caudoviricetes</taxon>
        <taxon>Shirahamavirus</taxon>
        <taxon>Shirahamavirus PTm1</taxon>
    </lineage>
</organism>
<dbReference type="EMBL" id="AP019525">
    <property type="protein sequence ID" value="BBI90979.1"/>
    <property type="molecule type" value="Genomic_DNA"/>
</dbReference>
<name>A0A5S9BZJ2_9CAUD</name>
<evidence type="ECO:0000313" key="1">
    <source>
        <dbReference type="EMBL" id="BBI90979.1"/>
    </source>
</evidence>
<dbReference type="Proteomes" id="UP000424080">
    <property type="component" value="Segment"/>
</dbReference>
<proteinExistence type="predicted"/>
<evidence type="ECO:0000313" key="2">
    <source>
        <dbReference type="Proteomes" id="UP000424080"/>
    </source>
</evidence>
<accession>A0A5S9BZJ2</accession>
<reference evidence="1 2" key="1">
    <citation type="journal article" date="2019" name="Arch. Virol.">
        <title>A novel jumbo Tenacibaculum maritimum lytic phage with head-fiber-like appendages.</title>
        <authorList>
            <person name="Kawato Y."/>
            <person name="Istiqomah I."/>
            <person name="Gaafar A.Y."/>
            <person name="Hanaoka M."/>
            <person name="Ishimaru K."/>
            <person name="Yasuike M."/>
            <person name="Nishiki I."/>
            <person name="Nakamura Y."/>
            <person name="Fujiwara A."/>
            <person name="Nakai T."/>
        </authorList>
    </citation>
    <scope>NUCLEOTIDE SEQUENCE [LARGE SCALE GENOMIC DNA]</scope>
    <source>
        <strain evidence="1 2">PTm5</strain>
    </source>
</reference>